<organism evidence="4 5">
    <name type="scientific">Oceanibaculum indicum</name>
    <dbReference type="NCBI Taxonomy" id="526216"/>
    <lineage>
        <taxon>Bacteria</taxon>
        <taxon>Pseudomonadati</taxon>
        <taxon>Pseudomonadota</taxon>
        <taxon>Alphaproteobacteria</taxon>
        <taxon>Rhodospirillales</taxon>
        <taxon>Oceanibaculaceae</taxon>
        <taxon>Oceanibaculum</taxon>
    </lineage>
</organism>
<comment type="caution">
    <text evidence="4">The sequence shown here is derived from an EMBL/GenBank/DDBJ whole genome shotgun (WGS) entry which is preliminary data.</text>
</comment>
<name>A0A420WBT1_9PROT</name>
<keyword evidence="1 4" id="KW-0808">Transferase</keyword>
<dbReference type="Pfam" id="PF00483">
    <property type="entry name" value="NTP_transferase"/>
    <property type="match status" value="1"/>
</dbReference>
<protein>
    <submittedName>
        <fullName evidence="4">MurNAc alpha-1-phosphate uridylyltransferase</fullName>
    </submittedName>
</protein>
<dbReference type="Proteomes" id="UP000277424">
    <property type="component" value="Unassembled WGS sequence"/>
</dbReference>
<gene>
    <name evidence="4" type="ORF">BCL74_2918</name>
</gene>
<dbReference type="PANTHER" id="PTHR43584">
    <property type="entry name" value="NUCLEOTIDYL TRANSFERASE"/>
    <property type="match status" value="1"/>
</dbReference>
<evidence type="ECO:0000313" key="5">
    <source>
        <dbReference type="Proteomes" id="UP000277424"/>
    </source>
</evidence>
<feature type="domain" description="Nucleotidyl transferase" evidence="3">
    <location>
        <begin position="7"/>
        <end position="128"/>
    </location>
</feature>
<dbReference type="EMBL" id="RBIG01000003">
    <property type="protein sequence ID" value="RKQ68438.1"/>
    <property type="molecule type" value="Genomic_DNA"/>
</dbReference>
<dbReference type="PANTHER" id="PTHR43584:SF8">
    <property type="entry name" value="N-ACETYLMURAMATE ALPHA-1-PHOSPHATE URIDYLYLTRANSFERASE"/>
    <property type="match status" value="1"/>
</dbReference>
<dbReference type="Gene3D" id="3.90.550.10">
    <property type="entry name" value="Spore Coat Polysaccharide Biosynthesis Protein SpsA, Chain A"/>
    <property type="match status" value="1"/>
</dbReference>
<evidence type="ECO:0000259" key="3">
    <source>
        <dbReference type="Pfam" id="PF00483"/>
    </source>
</evidence>
<dbReference type="InterPro" id="IPR005835">
    <property type="entry name" value="NTP_transferase_dom"/>
</dbReference>
<dbReference type="InterPro" id="IPR050065">
    <property type="entry name" value="GlmU-like"/>
</dbReference>
<dbReference type="OrthoDB" id="9788272at2"/>
<proteinExistence type="predicted"/>
<keyword evidence="2 4" id="KW-0548">Nucleotidyltransferase</keyword>
<evidence type="ECO:0000313" key="4">
    <source>
        <dbReference type="EMBL" id="RKQ68438.1"/>
    </source>
</evidence>
<sequence>MKTPKTAMILAAGEGRRMRPITETLPKPLVEVAGKPLIDYALDRMEEAGIETVVVNSWWQAEVLESHLAQRQAPRIEISREPELLDTGGGVKRALPHFGDTPFIVANGDSLWLNGLSPALARLAELWDDERMDALLMLFPTHGALGYRGPGDFYLHPDTGIRRRKEQEVVPFAYIGVQMLHPRLFEGAPEGPFSLNLLYDKAAEAGRLHGMVHDGMWYHVSTPEDIPATEEAFLAGHTLKMV</sequence>
<accession>A0A420WBT1</accession>
<dbReference type="CDD" id="cd06422">
    <property type="entry name" value="NTP_transferase_like_1"/>
    <property type="match status" value="1"/>
</dbReference>
<reference evidence="4 5" key="1">
    <citation type="submission" date="2018-10" db="EMBL/GenBank/DDBJ databases">
        <title>Comparative analysis of microorganisms from saline springs in Andes Mountain Range, Colombia.</title>
        <authorList>
            <person name="Rubin E."/>
        </authorList>
    </citation>
    <scope>NUCLEOTIDE SEQUENCE [LARGE SCALE GENOMIC DNA]</scope>
    <source>
        <strain evidence="4 5">USBA 36</strain>
    </source>
</reference>
<evidence type="ECO:0000256" key="1">
    <source>
        <dbReference type="ARBA" id="ARBA00022679"/>
    </source>
</evidence>
<dbReference type="RefSeq" id="WP_121221081.1">
    <property type="nucleotide sequence ID" value="NZ_RBIG01000003.1"/>
</dbReference>
<evidence type="ECO:0000256" key="2">
    <source>
        <dbReference type="ARBA" id="ARBA00022695"/>
    </source>
</evidence>
<dbReference type="InterPro" id="IPR029044">
    <property type="entry name" value="Nucleotide-diphossugar_trans"/>
</dbReference>
<dbReference type="SUPFAM" id="SSF53448">
    <property type="entry name" value="Nucleotide-diphospho-sugar transferases"/>
    <property type="match status" value="1"/>
</dbReference>
<dbReference type="AlphaFoldDB" id="A0A420WBT1"/>
<dbReference type="GO" id="GO:0016779">
    <property type="term" value="F:nucleotidyltransferase activity"/>
    <property type="evidence" value="ECO:0007669"/>
    <property type="project" value="UniProtKB-KW"/>
</dbReference>